<reference evidence="3 4" key="1">
    <citation type="submission" date="2020-08" db="EMBL/GenBank/DDBJ databases">
        <title>Genome sequencing of Purple Non-Sulfur Bacteria from various extreme environments.</title>
        <authorList>
            <person name="Mayer M."/>
        </authorList>
    </citation>
    <scope>NUCLEOTIDE SEQUENCE [LARGE SCALE GENOMIC DNA]</scope>
    <source>
        <strain evidence="3 4">JA135</strain>
    </source>
</reference>
<feature type="coiled-coil region" evidence="1">
    <location>
        <begin position="942"/>
        <end position="969"/>
    </location>
</feature>
<dbReference type="Proteomes" id="UP000555728">
    <property type="component" value="Unassembled WGS sequence"/>
</dbReference>
<proteinExistence type="predicted"/>
<evidence type="ECO:0000313" key="3">
    <source>
        <dbReference type="EMBL" id="MBB4286118.1"/>
    </source>
</evidence>
<dbReference type="AlphaFoldDB" id="A0A7W6RZJ3"/>
<dbReference type="InterPro" id="IPR027417">
    <property type="entry name" value="P-loop_NTPase"/>
</dbReference>
<gene>
    <name evidence="3" type="ORF">GGD88_001843</name>
</gene>
<protein>
    <submittedName>
        <fullName evidence="3">Uncharacterized protein YhaN</fullName>
    </submittedName>
</protein>
<dbReference type="PANTHER" id="PTHR41259">
    <property type="entry name" value="DOUBLE-STRAND BREAK REPAIR RAD50 ATPASE, PUTATIVE-RELATED"/>
    <property type="match status" value="1"/>
</dbReference>
<comment type="caution">
    <text evidence="3">The sequence shown here is derived from an EMBL/GenBank/DDBJ whole genome shotgun (WGS) entry which is preliminary data.</text>
</comment>
<dbReference type="EMBL" id="JACIGI010000012">
    <property type="protein sequence ID" value="MBB4286118.1"/>
    <property type="molecule type" value="Genomic_DNA"/>
</dbReference>
<dbReference type="Pfam" id="PF13514">
    <property type="entry name" value="AAA_27"/>
    <property type="match status" value="1"/>
</dbReference>
<evidence type="ECO:0000313" key="4">
    <source>
        <dbReference type="Proteomes" id="UP000555728"/>
    </source>
</evidence>
<keyword evidence="4" id="KW-1185">Reference proteome</keyword>
<feature type="coiled-coil region" evidence="1">
    <location>
        <begin position="601"/>
        <end position="635"/>
    </location>
</feature>
<feature type="coiled-coil region" evidence="1">
    <location>
        <begin position="176"/>
        <end position="248"/>
    </location>
</feature>
<evidence type="ECO:0000256" key="1">
    <source>
        <dbReference type="SAM" id="Coils"/>
    </source>
</evidence>
<evidence type="ECO:0000259" key="2">
    <source>
        <dbReference type="Pfam" id="PF13514"/>
    </source>
</evidence>
<feature type="coiled-coil region" evidence="1">
    <location>
        <begin position="723"/>
        <end position="760"/>
    </location>
</feature>
<organism evidence="3 4">
    <name type="scientific">Roseospira goensis</name>
    <dbReference type="NCBI Taxonomy" id="391922"/>
    <lineage>
        <taxon>Bacteria</taxon>
        <taxon>Pseudomonadati</taxon>
        <taxon>Pseudomonadota</taxon>
        <taxon>Alphaproteobacteria</taxon>
        <taxon>Rhodospirillales</taxon>
        <taxon>Rhodospirillaceae</taxon>
        <taxon>Roseospira</taxon>
    </lineage>
</organism>
<dbReference type="RefSeq" id="WP_184434476.1">
    <property type="nucleotide sequence ID" value="NZ_JACIGI010000012.1"/>
</dbReference>
<dbReference type="InterPro" id="IPR038734">
    <property type="entry name" value="YhaN_AAA"/>
</dbReference>
<accession>A0A7W6RZJ3</accession>
<feature type="domain" description="YhaN AAA" evidence="2">
    <location>
        <begin position="1"/>
        <end position="207"/>
    </location>
</feature>
<dbReference type="Gene3D" id="3.40.50.300">
    <property type="entry name" value="P-loop containing nucleotide triphosphate hydrolases"/>
    <property type="match status" value="2"/>
</dbReference>
<dbReference type="PANTHER" id="PTHR41259:SF1">
    <property type="entry name" value="DOUBLE-STRAND BREAK REPAIR RAD50 ATPASE, PUTATIVE-RELATED"/>
    <property type="match status" value="1"/>
</dbReference>
<dbReference type="SUPFAM" id="SSF52540">
    <property type="entry name" value="P-loop containing nucleoside triphosphate hydrolases"/>
    <property type="match status" value="1"/>
</dbReference>
<keyword evidence="1" id="KW-0175">Coiled coil</keyword>
<sequence>MRLRRLDLTRYGTFTDHALDFGPAGDGPDLHVVYGPNEAGKSTALAGFLDLLYGIHHQSPYGFRHDYKAMEVGALLEWNGQERAFTRIKARQGSLRDGHGQPVGETALGVALGGIDRDAYRTMFSLDDDTLEQGGEDILNSRGDLGQLLFAASAGLSGLSRVLDDLGQEADRFHRKRAHKTDLAEARRALEALEAERKALDVQASEYARRVRERDEARAGYEAALADLTDAKTRQKAVERLAAGLERRADLRRVQADLAALDDLPEPPPDWHDVIGPLMEEGARLATRRDGLAHRIAALEAELDGLDVDAAALAIGDRLDRLGEDAEAAYRTAVRDLPRRRAERRDQEARIAALLDRLERPRESDARDLLLPASTVGTLRDLIARRSGIVAQGESARREAARAADHLRAAEAAMQRVVGGSVAADDAADPDVGGAAATAWQALGATVRTLRGDDAATRARLASAERDRLAGDLDDALAALAPWSGDADALAALAVPAAARVAAWRTALADADAAVAAQAREVARLTTERARRTAEIEAIRTATGVPDDAAAAARRAARDAAWRTHRAALDAATADAFAVALDADDSVTAARLTQATTVARLREAAQARAVIEADLEQARAAHAAAQAQARAVRDEIAAALRALGLPEDGDPDTLADWLARRTAALQGRAALRAKAQDLTGALDDDRRARARLGAAMAAAGLPVPADAPLAALLETAEGALTRHRETETRREAARTALTAARREAAERSRARAEAEQAEAAWRDAWAAALGGCWLGADGAPPDPAAVAQVLTDLEDLRAALRERDDLDHRIRAMERDQHAYAAALGALLAEIGATVDPDRPLEAADAARARVQAARTAAAHRERRRTDLTQAREERTAVAEALTAHATRAGAMTALFGVDTLTEVARGLRRVSARDALRARGAEAEAALMKTLRAPDPAAAEAALADADAAALEREAADLTARLADLEPRVRELYAAVKAAEDAVAAVHGDDAVARLEARRRTLLLEIEDQALRHLRLRLGIAAATQALTLYRERHRSAMLARAGAAFRTISRDAYAGLSTRPERDGAGEVLIALEAGGGSKLVSALSKGTRFQLYLALRVAGYHEIAARRPPVPFIADDIMETFDDFRAEEAFRLFAGMAAVGQVIYLTHHRHLCDIARAVCPGVTVHTLDGPGGVGA</sequence>
<name>A0A7W6RZJ3_9PROT</name>